<evidence type="ECO:0000256" key="1">
    <source>
        <dbReference type="ARBA" id="ARBA00022801"/>
    </source>
</evidence>
<dbReference type="EC" id="3.5.99.6" evidence="3"/>
<comment type="caution">
    <text evidence="5">The sequence shown here is derived from an EMBL/GenBank/DDBJ whole genome shotgun (WGS) entry which is preliminary data.</text>
</comment>
<feature type="active site" description="Proton acceptor; for ring-opening step" evidence="3">
    <location>
        <position position="138"/>
    </location>
</feature>
<dbReference type="InterPro" id="IPR006148">
    <property type="entry name" value="Glc/Gal-6P_isomerase"/>
</dbReference>
<evidence type="ECO:0000256" key="3">
    <source>
        <dbReference type="HAMAP-Rule" id="MF_01241"/>
    </source>
</evidence>
<feature type="active site" description="For ring-opening step" evidence="3">
    <location>
        <position position="136"/>
    </location>
</feature>
<evidence type="ECO:0000313" key="6">
    <source>
        <dbReference type="Proteomes" id="UP001597458"/>
    </source>
</evidence>
<name>A0ABW5PPK8_9BACI</name>
<dbReference type="InterPro" id="IPR004547">
    <property type="entry name" value="Glucosamine6P_isomerase"/>
</dbReference>
<evidence type="ECO:0000256" key="2">
    <source>
        <dbReference type="ARBA" id="ARBA00023277"/>
    </source>
</evidence>
<dbReference type="Proteomes" id="UP001597458">
    <property type="component" value="Unassembled WGS sequence"/>
</dbReference>
<keyword evidence="1 3" id="KW-0378">Hydrolase</keyword>
<dbReference type="PANTHER" id="PTHR11280:SF5">
    <property type="entry name" value="GLUCOSAMINE-6-PHOSPHATE ISOMERASE"/>
    <property type="match status" value="1"/>
</dbReference>
<comment type="pathway">
    <text evidence="3">Amino-sugar metabolism; N-acetylneuraminate degradation; D-fructose 6-phosphate from N-acetylneuraminate: step 5/5.</text>
</comment>
<dbReference type="HAMAP" id="MF_01241">
    <property type="entry name" value="GlcN6P_deamin"/>
    <property type="match status" value="1"/>
</dbReference>
<dbReference type="CDD" id="cd01399">
    <property type="entry name" value="GlcN6P_deaminase"/>
    <property type="match status" value="1"/>
</dbReference>
<dbReference type="InterPro" id="IPR037171">
    <property type="entry name" value="NagB/RpiA_transferase-like"/>
</dbReference>
<dbReference type="SUPFAM" id="SSF100950">
    <property type="entry name" value="NagB/RpiA/CoA transferase-like"/>
    <property type="match status" value="1"/>
</dbReference>
<sequence>MKLIQVKDKDEMSRLGAKHIIHRVKNHPKLVLGLATGGTPLGTYHYLVEEYNKKRISYQEMTTVNLDEYVGLTQKHPNSYHTYMEETLFKFIDVPVNKTHIPNGSAEHLDKECQAYDTLIQSLGGIDLQLLGIGENGHIGFNEPGTSFDQRTHIIQLTESTRMANARYFSKLEDVPKYAITMGILTICESREIVLLVSGENKAEALDQLLRQEKEDEAFPASALIHHPNLTIYADESALTLYKSKKIG</sequence>
<comment type="similarity">
    <text evidence="3">Belongs to the glucosamine/galactosamine-6-phosphate isomerase family. NagB subfamily.</text>
</comment>
<evidence type="ECO:0000259" key="4">
    <source>
        <dbReference type="Pfam" id="PF01182"/>
    </source>
</evidence>
<evidence type="ECO:0000313" key="5">
    <source>
        <dbReference type="EMBL" id="MFD2616783.1"/>
    </source>
</evidence>
<comment type="caution">
    <text evidence="3">Lacks conserved residue(s) required for the propagation of feature annotation.</text>
</comment>
<comment type="catalytic activity">
    <reaction evidence="3">
        <text>alpha-D-glucosamine 6-phosphate + H2O = beta-D-fructose 6-phosphate + NH4(+)</text>
        <dbReference type="Rhea" id="RHEA:12172"/>
        <dbReference type="ChEBI" id="CHEBI:15377"/>
        <dbReference type="ChEBI" id="CHEBI:28938"/>
        <dbReference type="ChEBI" id="CHEBI:57634"/>
        <dbReference type="ChEBI" id="CHEBI:75989"/>
        <dbReference type="EC" id="3.5.99.6"/>
    </reaction>
</comment>
<dbReference type="EMBL" id="JBHUMR010000008">
    <property type="protein sequence ID" value="MFD2616783.1"/>
    <property type="molecule type" value="Genomic_DNA"/>
</dbReference>
<organism evidence="5 6">
    <name type="scientific">Terrilactibacillus laevilacticus</name>
    <dbReference type="NCBI Taxonomy" id="1380157"/>
    <lineage>
        <taxon>Bacteria</taxon>
        <taxon>Bacillati</taxon>
        <taxon>Bacillota</taxon>
        <taxon>Bacilli</taxon>
        <taxon>Bacillales</taxon>
        <taxon>Bacillaceae</taxon>
        <taxon>Terrilactibacillus</taxon>
    </lineage>
</organism>
<feature type="active site" description="For ring-opening step" evidence="3">
    <location>
        <position position="143"/>
    </location>
</feature>
<accession>A0ABW5PPK8</accession>
<protein>
    <recommendedName>
        <fullName evidence="3">Glucosamine-6-phosphate deaminase</fullName>
        <ecNumber evidence="3">3.5.99.6</ecNumber>
    </recommendedName>
    <alternativeName>
        <fullName evidence="3">GlcN6P deaminase</fullName>
        <shortName evidence="3">GNPDA</shortName>
    </alternativeName>
    <alternativeName>
        <fullName evidence="3">Glucosamine-6-phosphate isomerase</fullName>
    </alternativeName>
</protein>
<gene>
    <name evidence="3 5" type="primary">nagB</name>
    <name evidence="5" type="ORF">ACFSTF_05600</name>
</gene>
<dbReference type="RefSeq" id="WP_141189368.1">
    <property type="nucleotide sequence ID" value="NZ_JBHUMR010000008.1"/>
</dbReference>
<reference evidence="6" key="1">
    <citation type="journal article" date="2019" name="Int. J. Syst. Evol. Microbiol.">
        <title>The Global Catalogue of Microorganisms (GCM) 10K type strain sequencing project: providing services to taxonomists for standard genome sequencing and annotation.</title>
        <authorList>
            <consortium name="The Broad Institute Genomics Platform"/>
            <consortium name="The Broad Institute Genome Sequencing Center for Infectious Disease"/>
            <person name="Wu L."/>
            <person name="Ma J."/>
        </authorList>
    </citation>
    <scope>NUCLEOTIDE SEQUENCE [LARGE SCALE GENOMIC DNA]</scope>
    <source>
        <strain evidence="6">TISTR 2241</strain>
    </source>
</reference>
<dbReference type="InterPro" id="IPR018321">
    <property type="entry name" value="Glucosamine6P_isomerase_CS"/>
</dbReference>
<feature type="active site" description="Proton acceptor; for enolization step" evidence="3">
    <location>
        <position position="67"/>
    </location>
</feature>
<dbReference type="Gene3D" id="3.40.50.1360">
    <property type="match status" value="1"/>
</dbReference>
<dbReference type="GO" id="GO:0004342">
    <property type="term" value="F:glucosamine-6-phosphate deaminase activity"/>
    <property type="evidence" value="ECO:0007669"/>
    <property type="project" value="UniProtKB-EC"/>
</dbReference>
<comment type="function">
    <text evidence="3">Catalyzes the reversible isomerization-deamination of glucosamine 6-phosphate (GlcN6P) to form fructose 6-phosphate (Fru6P) and ammonium ion.</text>
</comment>
<feature type="domain" description="Glucosamine/galactosamine-6-phosphate isomerase" evidence="4">
    <location>
        <begin position="17"/>
        <end position="225"/>
    </location>
</feature>
<keyword evidence="6" id="KW-1185">Reference proteome</keyword>
<dbReference type="PROSITE" id="PS01161">
    <property type="entry name" value="GLC_GALNAC_ISOMERASE"/>
    <property type="match status" value="1"/>
</dbReference>
<dbReference type="PANTHER" id="PTHR11280">
    <property type="entry name" value="GLUCOSAMINE-6-PHOSPHATE ISOMERASE"/>
    <property type="match status" value="1"/>
</dbReference>
<dbReference type="NCBIfam" id="TIGR00502">
    <property type="entry name" value="nagB"/>
    <property type="match status" value="1"/>
</dbReference>
<proteinExistence type="inferred from homology"/>
<dbReference type="Pfam" id="PF01182">
    <property type="entry name" value="Glucosamine_iso"/>
    <property type="match status" value="1"/>
</dbReference>
<keyword evidence="2 3" id="KW-0119">Carbohydrate metabolism</keyword>